<dbReference type="SUPFAM" id="SSF55979">
    <property type="entry name" value="DNA clamp"/>
    <property type="match status" value="1"/>
</dbReference>
<evidence type="ECO:0000256" key="5">
    <source>
        <dbReference type="ARBA" id="ARBA00023242"/>
    </source>
</evidence>
<evidence type="ECO:0000256" key="3">
    <source>
        <dbReference type="ARBA" id="ARBA00022763"/>
    </source>
</evidence>
<evidence type="ECO:0000256" key="1">
    <source>
        <dbReference type="ARBA" id="ARBA00004123"/>
    </source>
</evidence>
<keyword evidence="5" id="KW-0539">Nucleus</keyword>
<dbReference type="GO" id="GO:0000077">
    <property type="term" value="P:DNA damage checkpoint signaling"/>
    <property type="evidence" value="ECO:0007669"/>
    <property type="project" value="InterPro"/>
</dbReference>
<evidence type="ECO:0000256" key="2">
    <source>
        <dbReference type="ARBA" id="ARBA00010991"/>
    </source>
</evidence>
<dbReference type="Gene3D" id="3.70.10.10">
    <property type="match status" value="1"/>
</dbReference>
<dbReference type="AlphaFoldDB" id="A0AAW2H5H5"/>
<comment type="subcellular location">
    <subcellularLocation>
        <location evidence="1">Nucleus</location>
    </subcellularLocation>
</comment>
<keyword evidence="7" id="KW-1185">Reference proteome</keyword>
<dbReference type="PRINTS" id="PR01245">
    <property type="entry name" value="RAD1REC1"/>
</dbReference>
<gene>
    <name evidence="6" type="ORF">PUN28_001526</name>
</gene>
<dbReference type="GO" id="GO:0006281">
    <property type="term" value="P:DNA repair"/>
    <property type="evidence" value="ECO:0007669"/>
    <property type="project" value="UniProtKB-KW"/>
</dbReference>
<dbReference type="Pfam" id="PF02144">
    <property type="entry name" value="Rad1"/>
    <property type="match status" value="1"/>
</dbReference>
<evidence type="ECO:0000313" key="7">
    <source>
        <dbReference type="Proteomes" id="UP001430953"/>
    </source>
</evidence>
<dbReference type="PANTHER" id="PTHR10870:SF0">
    <property type="entry name" value="CELL CYCLE CHECKPOINT PROTEIN RAD1"/>
    <property type="match status" value="1"/>
</dbReference>
<dbReference type="PRINTS" id="PR01246">
    <property type="entry name" value="RAD1REPAIR"/>
</dbReference>
<name>A0AAW2H5H5_9HYME</name>
<protein>
    <recommendedName>
        <fullName evidence="8">Cell cycle checkpoint protein RAD1</fullName>
    </recommendedName>
</protein>
<evidence type="ECO:0000313" key="6">
    <source>
        <dbReference type="EMBL" id="KAL0134812.1"/>
    </source>
</evidence>
<dbReference type="InterPro" id="IPR003021">
    <property type="entry name" value="Rad1_Rec1_Rad17"/>
</dbReference>
<organism evidence="6 7">
    <name type="scientific">Cardiocondyla obscurior</name>
    <dbReference type="NCBI Taxonomy" id="286306"/>
    <lineage>
        <taxon>Eukaryota</taxon>
        <taxon>Metazoa</taxon>
        <taxon>Ecdysozoa</taxon>
        <taxon>Arthropoda</taxon>
        <taxon>Hexapoda</taxon>
        <taxon>Insecta</taxon>
        <taxon>Pterygota</taxon>
        <taxon>Neoptera</taxon>
        <taxon>Endopterygota</taxon>
        <taxon>Hymenoptera</taxon>
        <taxon>Apocrita</taxon>
        <taxon>Aculeata</taxon>
        <taxon>Formicoidea</taxon>
        <taxon>Formicidae</taxon>
        <taxon>Myrmicinae</taxon>
        <taxon>Cardiocondyla</taxon>
    </lineage>
</organism>
<accession>A0AAW2H5H5</accession>
<dbReference type="PANTHER" id="PTHR10870">
    <property type="entry name" value="CELL CYCLE CHECKPOINT PROTEIN RAD1"/>
    <property type="match status" value="1"/>
</dbReference>
<dbReference type="Proteomes" id="UP001430953">
    <property type="component" value="Unassembled WGS sequence"/>
</dbReference>
<keyword evidence="4" id="KW-0234">DNA repair</keyword>
<dbReference type="CDD" id="cd00577">
    <property type="entry name" value="PCNA"/>
    <property type="match status" value="1"/>
</dbReference>
<dbReference type="InterPro" id="IPR046938">
    <property type="entry name" value="DNA_clamp_sf"/>
</dbReference>
<sequence>MPSNIENYVFVGKMGFANLKIVIQLLKAINFKEIAIVGLGKENGLKITVEDAKCMQGAAYIPSSVFDEYDLKEDVIFSLSLSILVDCLCMLRSHEDSATLQIFYQGTGYPLSIIIEEDSVITDCSLRTLEVETMLDFHFKPEDVVNKVVLQTELLKDVMGELDSTSEVVELCLSPEKPYFRISTEGLGGVCHIDLPHNSDLIGTFQCTLTATSIFKLMHIKPAMKALSCSKKVSLRTNKAGLLCFQYLIETENGQTCYIEYYISPLLEIED</sequence>
<reference evidence="6 7" key="1">
    <citation type="submission" date="2023-03" db="EMBL/GenBank/DDBJ databases">
        <title>High recombination rates correlate with genetic variation in Cardiocondyla obscurior ants.</title>
        <authorList>
            <person name="Errbii M."/>
        </authorList>
    </citation>
    <scope>NUCLEOTIDE SEQUENCE [LARGE SCALE GENOMIC DNA]</scope>
    <source>
        <strain evidence="6">Alpha-2009</strain>
        <tissue evidence="6">Whole body</tissue>
    </source>
</reference>
<dbReference type="EMBL" id="JADYXP020000001">
    <property type="protein sequence ID" value="KAL0134812.1"/>
    <property type="molecule type" value="Genomic_DNA"/>
</dbReference>
<keyword evidence="3" id="KW-0227">DNA damage</keyword>
<dbReference type="InterPro" id="IPR003011">
    <property type="entry name" value="Cell_cycle_checkpoint_Rad1"/>
</dbReference>
<evidence type="ECO:0008006" key="8">
    <source>
        <dbReference type="Google" id="ProtNLM"/>
    </source>
</evidence>
<dbReference type="GO" id="GO:0030896">
    <property type="term" value="C:checkpoint clamp complex"/>
    <property type="evidence" value="ECO:0007669"/>
    <property type="project" value="TreeGrafter"/>
</dbReference>
<evidence type="ECO:0000256" key="4">
    <source>
        <dbReference type="ARBA" id="ARBA00023204"/>
    </source>
</evidence>
<comment type="caution">
    <text evidence="6">The sequence shown here is derived from an EMBL/GenBank/DDBJ whole genome shotgun (WGS) entry which is preliminary data.</text>
</comment>
<comment type="similarity">
    <text evidence="2">Belongs to the rad1 family.</text>
</comment>
<proteinExistence type="inferred from homology"/>